<comment type="caution">
    <text evidence="1">The sequence shown here is derived from an EMBL/GenBank/DDBJ whole genome shotgun (WGS) entry which is preliminary data.</text>
</comment>
<proteinExistence type="predicted"/>
<reference evidence="1 2" key="1">
    <citation type="submission" date="2019-07" db="EMBL/GenBank/DDBJ databases">
        <title>Whole genome shotgun sequence of Rhodospirillum oryzae NBRC 107573.</title>
        <authorList>
            <person name="Hosoyama A."/>
            <person name="Uohara A."/>
            <person name="Ohji S."/>
            <person name="Ichikawa N."/>
        </authorList>
    </citation>
    <scope>NUCLEOTIDE SEQUENCE [LARGE SCALE GENOMIC DNA]</scope>
    <source>
        <strain evidence="1 2">NBRC 107573</strain>
    </source>
</reference>
<dbReference type="OrthoDB" id="9770450at2"/>
<organism evidence="1 2">
    <name type="scientific">Pararhodospirillum oryzae</name>
    <dbReference type="NCBI Taxonomy" id="478448"/>
    <lineage>
        <taxon>Bacteria</taxon>
        <taxon>Pseudomonadati</taxon>
        <taxon>Pseudomonadota</taxon>
        <taxon>Alphaproteobacteria</taxon>
        <taxon>Rhodospirillales</taxon>
        <taxon>Rhodospirillaceae</taxon>
        <taxon>Pararhodospirillum</taxon>
    </lineage>
</organism>
<dbReference type="Proteomes" id="UP000321567">
    <property type="component" value="Unassembled WGS sequence"/>
</dbReference>
<sequence length="468" mass="50901">MPVLARLRRLFAPPRTRALEAGARGRRWDGAPVVSRSLTNDVAAQGRTVSARASHAARNDPHAAAAVSALVASIVGPGIVPSSQHPDPEARERVNALWADWVSLADFDRLGDFYALQALAVRQMIEVGESFAHLFDVGDGLRLRLIHPDQVPFEFPLIGPASNVRAGVELDDLGRVVAYHVLPRRPDDPTAPFVAAYTPVRVPADDVAHLFQPLEPGQLRGLSWLAPVLLKLHDLDQHADAALMRAKVAALLCGVITDPDGSGAGLGGTQTGGTLTTGLEPGTLLSLPPGKGVEFLDPKESQHFDAFTKSHLRAVAAGLGIPYELLTGDLSGVNYSSIRAGMVEFRRKLEHWQHNVVVFRFCRPIWDRWIEYCGLSGLLPGYLDDPAPYHRVDWLPPRQEWVDPKKDTEAEVLAIRAGLKSRTQAITERGYSPEKVDAEIALDRAREQRLGLAFDTTLPTTAEAPADA</sequence>
<evidence type="ECO:0000313" key="1">
    <source>
        <dbReference type="EMBL" id="GEO80962.1"/>
    </source>
</evidence>
<dbReference type="Pfam" id="PF05136">
    <property type="entry name" value="Phage_portal_2"/>
    <property type="match status" value="1"/>
</dbReference>
<dbReference type="AlphaFoldDB" id="A0A512H696"/>
<name>A0A512H696_9PROT</name>
<dbReference type="NCBIfam" id="TIGR01539">
    <property type="entry name" value="portal_lambda"/>
    <property type="match status" value="1"/>
</dbReference>
<protein>
    <submittedName>
        <fullName evidence="1">Phage portal protein</fullName>
    </submittedName>
</protein>
<accession>A0A512H696</accession>
<dbReference type="GO" id="GO:0005198">
    <property type="term" value="F:structural molecule activity"/>
    <property type="evidence" value="ECO:0007669"/>
    <property type="project" value="InterPro"/>
</dbReference>
<gene>
    <name evidence="1" type="ORF">ROR02_10930</name>
</gene>
<evidence type="ECO:0000313" key="2">
    <source>
        <dbReference type="Proteomes" id="UP000321567"/>
    </source>
</evidence>
<dbReference type="EMBL" id="BJZO01000022">
    <property type="protein sequence ID" value="GEO80962.1"/>
    <property type="molecule type" value="Genomic_DNA"/>
</dbReference>
<dbReference type="GO" id="GO:0019068">
    <property type="term" value="P:virion assembly"/>
    <property type="evidence" value="ECO:0007669"/>
    <property type="project" value="InterPro"/>
</dbReference>
<keyword evidence="2" id="KW-1185">Reference proteome</keyword>
<dbReference type="InterPro" id="IPR006429">
    <property type="entry name" value="Phage_lambda_portal"/>
</dbReference>